<evidence type="ECO:0000313" key="4">
    <source>
        <dbReference type="Proteomes" id="UP000078555"/>
    </source>
</evidence>
<dbReference type="AlphaFoldDB" id="A0A1A9AM93"/>
<dbReference type="EMBL" id="FLRE01002005">
    <property type="protein sequence ID" value="SBT57771.1"/>
    <property type="molecule type" value="Genomic_DNA"/>
</dbReference>
<dbReference type="Proteomes" id="UP000078555">
    <property type="component" value="Unassembled WGS sequence"/>
</dbReference>
<gene>
    <name evidence="1" type="ORF">POVWA1_026180</name>
    <name evidence="2" type="ORF">POVWA2_081460</name>
</gene>
<name>A0A1A9AM93_PLAOA</name>
<protein>
    <submittedName>
        <fullName evidence="2">Uncharacterized protein</fullName>
    </submittedName>
</protein>
<dbReference type="Proteomes" id="UP000078550">
    <property type="component" value="Unassembled WGS sequence"/>
</dbReference>
<organism evidence="2 3">
    <name type="scientific">Plasmodium ovale wallikeri</name>
    <dbReference type="NCBI Taxonomy" id="864142"/>
    <lineage>
        <taxon>Eukaryota</taxon>
        <taxon>Sar</taxon>
        <taxon>Alveolata</taxon>
        <taxon>Apicomplexa</taxon>
        <taxon>Aconoidasida</taxon>
        <taxon>Haemosporida</taxon>
        <taxon>Plasmodiidae</taxon>
        <taxon>Plasmodium</taxon>
        <taxon>Plasmodium (Plasmodium)</taxon>
    </lineage>
</organism>
<reference evidence="2" key="2">
    <citation type="submission" date="2016-05" db="EMBL/GenBank/DDBJ databases">
        <authorList>
            <person name="Lavstsen T."/>
            <person name="Jespersen J.S."/>
        </authorList>
    </citation>
    <scope>NUCLEOTIDE SEQUENCE [LARGE SCALE GENOMIC DNA]</scope>
</reference>
<dbReference type="EMBL" id="FLRD01000079">
    <property type="protein sequence ID" value="SBT35193.1"/>
    <property type="molecule type" value="Genomic_DNA"/>
</dbReference>
<proteinExistence type="predicted"/>
<evidence type="ECO:0000313" key="1">
    <source>
        <dbReference type="EMBL" id="SBT35193.1"/>
    </source>
</evidence>
<sequence length="68" mass="7517">MALIRNVLLSHITKRHYFYGHHHPPCASALSRAQSGKLTPACSLVEGKKNTALCFTRFIQPRGARAEG</sequence>
<evidence type="ECO:0000313" key="2">
    <source>
        <dbReference type="EMBL" id="SBT57771.1"/>
    </source>
</evidence>
<keyword evidence="4" id="KW-1185">Reference proteome</keyword>
<accession>A0A1A9AM93</accession>
<reference evidence="3 4" key="1">
    <citation type="submission" date="2016-05" db="EMBL/GenBank/DDBJ databases">
        <authorList>
            <person name="Naeem Raeece"/>
        </authorList>
    </citation>
    <scope>NUCLEOTIDE SEQUENCE [LARGE SCALE GENOMIC DNA]</scope>
</reference>
<evidence type="ECO:0000313" key="3">
    <source>
        <dbReference type="Proteomes" id="UP000078550"/>
    </source>
</evidence>